<dbReference type="Gene3D" id="1.10.10.10">
    <property type="entry name" value="Winged helix-like DNA-binding domain superfamily/Winged helix DNA-binding domain"/>
    <property type="match status" value="1"/>
</dbReference>
<accession>A0ABP9GHH8</accession>
<dbReference type="InterPro" id="IPR005149">
    <property type="entry name" value="Tscrpt_reg_PadR_N"/>
</dbReference>
<dbReference type="RefSeq" id="WP_345556844.1">
    <property type="nucleotide sequence ID" value="NZ_BAABIK010000013.1"/>
</dbReference>
<organism evidence="2 3">
    <name type="scientific">Streptomonospora halophila</name>
    <dbReference type="NCBI Taxonomy" id="427369"/>
    <lineage>
        <taxon>Bacteria</taxon>
        <taxon>Bacillati</taxon>
        <taxon>Actinomycetota</taxon>
        <taxon>Actinomycetes</taxon>
        <taxon>Streptosporangiales</taxon>
        <taxon>Nocardiopsidaceae</taxon>
        <taxon>Streptomonospora</taxon>
    </lineage>
</organism>
<name>A0ABP9GHH8_9ACTN</name>
<comment type="caution">
    <text evidence="2">The sequence shown here is derived from an EMBL/GenBank/DDBJ whole genome shotgun (WGS) entry which is preliminary data.</text>
</comment>
<evidence type="ECO:0000313" key="3">
    <source>
        <dbReference type="Proteomes" id="UP001499993"/>
    </source>
</evidence>
<dbReference type="SUPFAM" id="SSF46785">
    <property type="entry name" value="Winged helix' DNA-binding domain"/>
    <property type="match status" value="1"/>
</dbReference>
<evidence type="ECO:0000259" key="1">
    <source>
        <dbReference type="Pfam" id="PF03551"/>
    </source>
</evidence>
<feature type="domain" description="Transcription regulator PadR N-terminal" evidence="1">
    <location>
        <begin position="10"/>
        <end position="82"/>
    </location>
</feature>
<evidence type="ECO:0000313" key="2">
    <source>
        <dbReference type="EMBL" id="GAA4943003.1"/>
    </source>
</evidence>
<dbReference type="InterPro" id="IPR036388">
    <property type="entry name" value="WH-like_DNA-bd_sf"/>
</dbReference>
<dbReference type="EMBL" id="BAABIK010000013">
    <property type="protein sequence ID" value="GAA4943003.1"/>
    <property type="molecule type" value="Genomic_DNA"/>
</dbReference>
<protein>
    <submittedName>
        <fullName evidence="2">PadR family transcriptional regulator</fullName>
    </submittedName>
</protein>
<proteinExistence type="predicted"/>
<dbReference type="PANTHER" id="PTHR43252:SF2">
    <property type="entry name" value="TRANSCRIPTION REGULATOR, PADR-LIKE FAMILY"/>
    <property type="match status" value="1"/>
</dbReference>
<dbReference type="InterPro" id="IPR036390">
    <property type="entry name" value="WH_DNA-bd_sf"/>
</dbReference>
<reference evidence="3" key="1">
    <citation type="journal article" date="2019" name="Int. J. Syst. Evol. Microbiol.">
        <title>The Global Catalogue of Microorganisms (GCM) 10K type strain sequencing project: providing services to taxonomists for standard genome sequencing and annotation.</title>
        <authorList>
            <consortium name="The Broad Institute Genomics Platform"/>
            <consortium name="The Broad Institute Genome Sequencing Center for Infectious Disease"/>
            <person name="Wu L."/>
            <person name="Ma J."/>
        </authorList>
    </citation>
    <scope>NUCLEOTIDE SEQUENCE [LARGE SCALE GENOMIC DNA]</scope>
    <source>
        <strain evidence="3">JCM 18123</strain>
    </source>
</reference>
<dbReference type="PANTHER" id="PTHR43252">
    <property type="entry name" value="TRANSCRIPTIONAL REGULATOR YQJI"/>
    <property type="match status" value="1"/>
</dbReference>
<gene>
    <name evidence="2" type="ORF">GCM10023224_27010</name>
</gene>
<dbReference type="Proteomes" id="UP001499993">
    <property type="component" value="Unassembled WGS sequence"/>
</dbReference>
<dbReference type="Pfam" id="PF03551">
    <property type="entry name" value="PadR"/>
    <property type="match status" value="1"/>
</dbReference>
<keyword evidence="3" id="KW-1185">Reference proteome</keyword>
<sequence>MELTPSELTVLGLIVERPRHGYDLEQVIAERGIRQWTDIGFSSIYYLLTKLEKRGLVRVSQAPAGAKSRRVFQATSAGRDAATRNALALIAEPRAVPHPLLVGVANLPLLSEREYTEALRTRLARIEDRITAVEEAERAQSPLAPAAREVFSYSLSLLEAERSWLAARVEVPDDD</sequence>